<dbReference type="Gene3D" id="3.40.50.1000">
    <property type="entry name" value="HAD superfamily/HAD-like"/>
    <property type="match status" value="1"/>
</dbReference>
<gene>
    <name evidence="1" type="primary">gph</name>
    <name evidence="1" type="ORF">OTERR_15300</name>
</gene>
<dbReference type="InterPro" id="IPR041492">
    <property type="entry name" value="HAD_2"/>
</dbReference>
<dbReference type="SUPFAM" id="SSF56784">
    <property type="entry name" value="HAD-like"/>
    <property type="match status" value="1"/>
</dbReference>
<protein>
    <submittedName>
        <fullName evidence="1">Phosphoglycolate phosphatase</fullName>
    </submittedName>
</protein>
<dbReference type="NCBIfam" id="TIGR01662">
    <property type="entry name" value="HAD-SF-IIIA"/>
    <property type="match status" value="1"/>
</dbReference>
<dbReference type="InterPro" id="IPR006549">
    <property type="entry name" value="HAD-SF_hydro_IIIA"/>
</dbReference>
<dbReference type="SFLD" id="SFLDG01129">
    <property type="entry name" value="C1.5:_HAD__Beta-PGM__Phosphata"/>
    <property type="match status" value="1"/>
</dbReference>
<dbReference type="PANTHER" id="PTHR43434">
    <property type="entry name" value="PHOSPHOGLYCOLATE PHOSPHATASE"/>
    <property type="match status" value="1"/>
</dbReference>
<dbReference type="KEGG" id="otr:OTERR_15300"/>
<dbReference type="GO" id="GO:0005829">
    <property type="term" value="C:cytosol"/>
    <property type="evidence" value="ECO:0007669"/>
    <property type="project" value="TreeGrafter"/>
</dbReference>
<dbReference type="InterPro" id="IPR036412">
    <property type="entry name" value="HAD-like_sf"/>
</dbReference>
<dbReference type="Gene3D" id="1.10.150.240">
    <property type="entry name" value="Putative phosphatase, domain 2"/>
    <property type="match status" value="1"/>
</dbReference>
<dbReference type="Pfam" id="PF13419">
    <property type="entry name" value="HAD_2"/>
    <property type="match status" value="1"/>
</dbReference>
<sequence length="218" mass="23834">MAKQFDLIVFDWDGTLMDSAAAIVTAIQAASRDLGLSVPTDRQARYVIGLGLADALHHAVPDLPRERYEEMVERYRYHYLSRDHELTLFGGIPELMAELQDAGYALAVATGKSRLGLNRALAVSGLEDFFHATRCADECHSKPHPQMLQELMEEFAVPPGRTLMIGDTTHDLQMAANAGTGAIGVTYGAHVPEELKALGPLAVVDAVEELGTWLRRHG</sequence>
<dbReference type="Proteomes" id="UP000323671">
    <property type="component" value="Chromosome"/>
</dbReference>
<dbReference type="AlphaFoldDB" id="A0A5C1E7S8"/>
<dbReference type="RefSeq" id="WP_054620959.1">
    <property type="nucleotide sequence ID" value="NZ_CP022579.1"/>
</dbReference>
<evidence type="ECO:0000313" key="2">
    <source>
        <dbReference type="Proteomes" id="UP000323671"/>
    </source>
</evidence>
<dbReference type="InterPro" id="IPR006439">
    <property type="entry name" value="HAD-SF_hydro_IA"/>
</dbReference>
<reference evidence="1 2" key="1">
    <citation type="submission" date="2017-07" db="EMBL/GenBank/DDBJ databases">
        <title>Complete genome sequence of Oryzomicrobium terrae TPP412.</title>
        <authorList>
            <person name="Chiu L.-W."/>
            <person name="Lo K.-J."/>
            <person name="Tsai Y.-M."/>
            <person name="Lin S.-S."/>
            <person name="Kuo C.-H."/>
            <person name="Liu C.-T."/>
        </authorList>
    </citation>
    <scope>NUCLEOTIDE SEQUENCE [LARGE SCALE GENOMIC DNA]</scope>
    <source>
        <strain evidence="1 2">TPP412</strain>
    </source>
</reference>
<keyword evidence="2" id="KW-1185">Reference proteome</keyword>
<dbReference type="GO" id="GO:0008967">
    <property type="term" value="F:phosphoglycolate phosphatase activity"/>
    <property type="evidence" value="ECO:0007669"/>
    <property type="project" value="TreeGrafter"/>
</dbReference>
<dbReference type="InterPro" id="IPR023198">
    <property type="entry name" value="PGP-like_dom2"/>
</dbReference>
<dbReference type="EMBL" id="CP022579">
    <property type="protein sequence ID" value="QEL65006.1"/>
    <property type="molecule type" value="Genomic_DNA"/>
</dbReference>
<dbReference type="InterPro" id="IPR050155">
    <property type="entry name" value="HAD-like_hydrolase_sf"/>
</dbReference>
<dbReference type="GO" id="GO:0006281">
    <property type="term" value="P:DNA repair"/>
    <property type="evidence" value="ECO:0007669"/>
    <property type="project" value="TreeGrafter"/>
</dbReference>
<evidence type="ECO:0000313" key="1">
    <source>
        <dbReference type="EMBL" id="QEL65006.1"/>
    </source>
</evidence>
<accession>A0A5C1E7S8</accession>
<name>A0A5C1E7S8_9RHOO</name>
<dbReference type="InterPro" id="IPR023214">
    <property type="entry name" value="HAD_sf"/>
</dbReference>
<proteinExistence type="predicted"/>
<dbReference type="SFLD" id="SFLDS00003">
    <property type="entry name" value="Haloacid_Dehalogenase"/>
    <property type="match status" value="1"/>
</dbReference>
<dbReference type="NCBIfam" id="TIGR01549">
    <property type="entry name" value="HAD-SF-IA-v1"/>
    <property type="match status" value="1"/>
</dbReference>
<dbReference type="SFLD" id="SFLDG01135">
    <property type="entry name" value="C1.5.6:_HAD__Beta-PGM__Phospha"/>
    <property type="match status" value="1"/>
</dbReference>
<organism evidence="1 2">
    <name type="scientific">Oryzomicrobium terrae</name>
    <dbReference type="NCBI Taxonomy" id="1735038"/>
    <lineage>
        <taxon>Bacteria</taxon>
        <taxon>Pseudomonadati</taxon>
        <taxon>Pseudomonadota</taxon>
        <taxon>Betaproteobacteria</taxon>
        <taxon>Rhodocyclales</taxon>
        <taxon>Rhodocyclaceae</taxon>
        <taxon>Oryzomicrobium</taxon>
    </lineage>
</organism>
<dbReference type="NCBIfam" id="TIGR01509">
    <property type="entry name" value="HAD-SF-IA-v3"/>
    <property type="match status" value="1"/>
</dbReference>
<dbReference type="PANTHER" id="PTHR43434:SF24">
    <property type="entry name" value="HYDROLASE-RELATED"/>
    <property type="match status" value="1"/>
</dbReference>